<gene>
    <name evidence="10" type="ORF">GLAREA_09626</name>
</gene>
<comment type="subcellular location">
    <subcellularLocation>
        <location evidence="1">Nucleus</location>
        <location evidence="1">Nuclear pore complex</location>
    </subcellularLocation>
</comment>
<dbReference type="GeneID" id="19468673"/>
<dbReference type="EMBL" id="KE145368">
    <property type="protein sequence ID" value="EPE28505.1"/>
    <property type="molecule type" value="Genomic_DNA"/>
</dbReference>
<dbReference type="PANTHER" id="PTHR13437:SF2">
    <property type="entry name" value="NUCLEOPORIN P58_P45"/>
    <property type="match status" value="1"/>
</dbReference>
<keyword evidence="4" id="KW-0653">Protein transport</keyword>
<proteinExistence type="predicted"/>
<feature type="coiled-coil region" evidence="8">
    <location>
        <begin position="409"/>
        <end position="436"/>
    </location>
</feature>
<keyword evidence="6" id="KW-0906">Nuclear pore complex</keyword>
<dbReference type="RefSeq" id="XP_008084413.1">
    <property type="nucleotide sequence ID" value="XM_008086222.1"/>
</dbReference>
<evidence type="ECO:0000256" key="2">
    <source>
        <dbReference type="ARBA" id="ARBA00022448"/>
    </source>
</evidence>
<keyword evidence="11" id="KW-1185">Reference proteome</keyword>
<feature type="region of interest" description="Disordered" evidence="9">
    <location>
        <begin position="1"/>
        <end position="82"/>
    </location>
</feature>
<dbReference type="KEGG" id="glz:GLAREA_09626"/>
<feature type="compositionally biased region" description="Polar residues" evidence="9">
    <location>
        <begin position="14"/>
        <end position="31"/>
    </location>
</feature>
<protein>
    <recommendedName>
        <fullName evidence="12">Nucleoporin NUP49/NSP49</fullName>
    </recommendedName>
</protein>
<dbReference type="Gene3D" id="6.10.140.1350">
    <property type="match status" value="1"/>
</dbReference>
<evidence type="ECO:0000256" key="9">
    <source>
        <dbReference type="SAM" id="MobiDB-lite"/>
    </source>
</evidence>
<accession>S3CS50</accession>
<dbReference type="OMA" id="KLPTHYH"/>
<dbReference type="Proteomes" id="UP000016922">
    <property type="component" value="Unassembled WGS sequence"/>
</dbReference>
<evidence type="ECO:0000256" key="4">
    <source>
        <dbReference type="ARBA" id="ARBA00022927"/>
    </source>
</evidence>
<dbReference type="GO" id="GO:0005643">
    <property type="term" value="C:nuclear pore"/>
    <property type="evidence" value="ECO:0007669"/>
    <property type="project" value="UniProtKB-SubCell"/>
</dbReference>
<evidence type="ECO:0008006" key="12">
    <source>
        <dbReference type="Google" id="ProtNLM"/>
    </source>
</evidence>
<dbReference type="InterPro" id="IPR025574">
    <property type="entry name" value="Nucleoporin_FG_rpt"/>
</dbReference>
<feature type="region of interest" description="Disordered" evidence="9">
    <location>
        <begin position="152"/>
        <end position="261"/>
    </location>
</feature>
<dbReference type="STRING" id="1116229.S3CS50"/>
<organism evidence="10 11">
    <name type="scientific">Glarea lozoyensis (strain ATCC 20868 / MF5171)</name>
    <dbReference type="NCBI Taxonomy" id="1116229"/>
    <lineage>
        <taxon>Eukaryota</taxon>
        <taxon>Fungi</taxon>
        <taxon>Dikarya</taxon>
        <taxon>Ascomycota</taxon>
        <taxon>Pezizomycotina</taxon>
        <taxon>Leotiomycetes</taxon>
        <taxon>Helotiales</taxon>
        <taxon>Helotiaceae</taxon>
        <taxon>Glarea</taxon>
    </lineage>
</organism>
<keyword evidence="5" id="KW-0811">Translocation</keyword>
<dbReference type="Pfam" id="PF13634">
    <property type="entry name" value="Nucleoporin_FG"/>
    <property type="match status" value="3"/>
</dbReference>
<keyword evidence="7" id="KW-0539">Nucleus</keyword>
<keyword evidence="3" id="KW-0509">mRNA transport</keyword>
<keyword evidence="2" id="KW-0813">Transport</keyword>
<dbReference type="Pfam" id="PF21121">
    <property type="entry name" value="Nup49_C"/>
    <property type="match status" value="1"/>
</dbReference>
<sequence>MALARSLSGPAGLSINTTSANSSLGSSNTTPAAGGMFGSTGASKPGGLFGLTTTSAPQSGGLFGGATSQPQSGGLFGTTATTSQPQTGGLFGTATASSQPQTGGLFGTATASTQPQTGGLFGTANAPATSQPATGSLFGAAAAKPQTGGLFGGASAATSQPQTGGLFGASTATTSQPQSGGLFGGTAATSQAQTGGGLFGGLNSQSQNKPATSLFGGLGNNQTQQNQPQAQQNSMFSQSQQQNAGGLGGGLSLGQGNAQNQQSVPGVRIDLTNLRGTTRFNDLYDDLQQTIMKMDEVIQGQIKLKNDCDAIMPAHDQQLSQVPGDVAFCSRKLMGVEGALVSDVKSIAVARDLVKVDAENAKLSFKAIDNLKLPPQYHNTGIWSTKSSDNQSGNGEEEQDIVGLFSATTDELSSTLKRYQMNINEIEQHLRNVEGASAQQINAFIAKRSGSSSAHEDPVAELAAALREFEQSILGVAGKVGGARESVQNLQLGGLAARSSGNNVNGKRSGIY</sequence>
<evidence type="ECO:0000256" key="3">
    <source>
        <dbReference type="ARBA" id="ARBA00022816"/>
    </source>
</evidence>
<evidence type="ECO:0000256" key="7">
    <source>
        <dbReference type="ARBA" id="ARBA00023242"/>
    </source>
</evidence>
<feature type="compositionally biased region" description="Polar residues" evidence="9">
    <location>
        <begin position="170"/>
        <end position="179"/>
    </location>
</feature>
<dbReference type="GO" id="GO:0008139">
    <property type="term" value="F:nuclear localization sequence binding"/>
    <property type="evidence" value="ECO:0007669"/>
    <property type="project" value="InterPro"/>
</dbReference>
<feature type="compositionally biased region" description="Polar residues" evidence="9">
    <location>
        <begin position="66"/>
        <end position="82"/>
    </location>
</feature>
<name>S3CS50_GLAL2</name>
<evidence type="ECO:0000313" key="10">
    <source>
        <dbReference type="EMBL" id="EPE28505.1"/>
    </source>
</evidence>
<evidence type="ECO:0000256" key="1">
    <source>
        <dbReference type="ARBA" id="ARBA00004567"/>
    </source>
</evidence>
<dbReference type="InterPro" id="IPR024882">
    <property type="entry name" value="NUP58/p45/49"/>
</dbReference>
<reference evidence="10 11" key="1">
    <citation type="journal article" date="2013" name="BMC Genomics">
        <title>Genomics-driven discovery of the pneumocandin biosynthetic gene cluster in the fungus Glarea lozoyensis.</title>
        <authorList>
            <person name="Chen L."/>
            <person name="Yue Q."/>
            <person name="Zhang X."/>
            <person name="Xiang M."/>
            <person name="Wang C."/>
            <person name="Li S."/>
            <person name="Che Y."/>
            <person name="Ortiz-Lopez F.J."/>
            <person name="Bills G.F."/>
            <person name="Liu X."/>
            <person name="An Z."/>
        </authorList>
    </citation>
    <scope>NUCLEOTIDE SEQUENCE [LARGE SCALE GENOMIC DNA]</scope>
    <source>
        <strain evidence="11">ATCC 20868 / MF5171</strain>
    </source>
</reference>
<dbReference type="eggNOG" id="KOG0845">
    <property type="taxonomic scope" value="Eukaryota"/>
</dbReference>
<dbReference type="GO" id="GO:0017056">
    <property type="term" value="F:structural constituent of nuclear pore"/>
    <property type="evidence" value="ECO:0007669"/>
    <property type="project" value="InterPro"/>
</dbReference>
<keyword evidence="8" id="KW-0175">Coiled coil</keyword>
<dbReference type="AlphaFoldDB" id="S3CS50"/>
<dbReference type="GO" id="GO:0015031">
    <property type="term" value="P:protein transport"/>
    <property type="evidence" value="ECO:0007669"/>
    <property type="project" value="UniProtKB-KW"/>
</dbReference>
<evidence type="ECO:0000256" key="5">
    <source>
        <dbReference type="ARBA" id="ARBA00023010"/>
    </source>
</evidence>
<feature type="compositionally biased region" description="Low complexity" evidence="9">
    <location>
        <begin position="220"/>
        <end position="244"/>
    </location>
</feature>
<evidence type="ECO:0000313" key="11">
    <source>
        <dbReference type="Proteomes" id="UP000016922"/>
    </source>
</evidence>
<evidence type="ECO:0000256" key="6">
    <source>
        <dbReference type="ARBA" id="ARBA00023132"/>
    </source>
</evidence>
<dbReference type="GO" id="GO:0051028">
    <property type="term" value="P:mRNA transport"/>
    <property type="evidence" value="ECO:0007669"/>
    <property type="project" value="UniProtKB-KW"/>
</dbReference>
<dbReference type="OrthoDB" id="2538017at2759"/>
<feature type="compositionally biased region" description="Polar residues" evidence="9">
    <location>
        <begin position="202"/>
        <end position="211"/>
    </location>
</feature>
<dbReference type="HOGENOM" id="CLU_027081_1_0_1"/>
<dbReference type="PANTHER" id="PTHR13437">
    <property type="entry name" value="NUCLEOPORIN P58/P45 NUCLEOPORIN-LIKE PROTEIN 1"/>
    <property type="match status" value="1"/>
</dbReference>
<evidence type="ECO:0000256" key="8">
    <source>
        <dbReference type="SAM" id="Coils"/>
    </source>
</evidence>